<evidence type="ECO:0000256" key="1">
    <source>
        <dbReference type="SAM" id="MobiDB-lite"/>
    </source>
</evidence>
<accession>A0ABD0NRR2</accession>
<name>A0ABD0NRR2_CIRMR</name>
<evidence type="ECO:0000313" key="3">
    <source>
        <dbReference type="Proteomes" id="UP001529510"/>
    </source>
</evidence>
<gene>
    <name evidence="2" type="ORF">M9458_040160</name>
</gene>
<feature type="region of interest" description="Disordered" evidence="1">
    <location>
        <begin position="1"/>
        <end position="23"/>
    </location>
</feature>
<proteinExistence type="predicted"/>
<dbReference type="AlphaFoldDB" id="A0ABD0NRR2"/>
<protein>
    <submittedName>
        <fullName evidence="2">Uncharacterized protein</fullName>
    </submittedName>
</protein>
<feature type="non-terminal residue" evidence="2">
    <location>
        <position position="1"/>
    </location>
</feature>
<dbReference type="EMBL" id="JAMKFB020000020">
    <property type="protein sequence ID" value="KAL0164407.1"/>
    <property type="molecule type" value="Genomic_DNA"/>
</dbReference>
<comment type="caution">
    <text evidence="2">The sequence shown here is derived from an EMBL/GenBank/DDBJ whole genome shotgun (WGS) entry which is preliminary data.</text>
</comment>
<evidence type="ECO:0000313" key="2">
    <source>
        <dbReference type="EMBL" id="KAL0164407.1"/>
    </source>
</evidence>
<keyword evidence="3" id="KW-1185">Reference proteome</keyword>
<feature type="non-terminal residue" evidence="2">
    <location>
        <position position="75"/>
    </location>
</feature>
<organism evidence="2 3">
    <name type="scientific">Cirrhinus mrigala</name>
    <name type="common">Mrigala</name>
    <dbReference type="NCBI Taxonomy" id="683832"/>
    <lineage>
        <taxon>Eukaryota</taxon>
        <taxon>Metazoa</taxon>
        <taxon>Chordata</taxon>
        <taxon>Craniata</taxon>
        <taxon>Vertebrata</taxon>
        <taxon>Euteleostomi</taxon>
        <taxon>Actinopterygii</taxon>
        <taxon>Neopterygii</taxon>
        <taxon>Teleostei</taxon>
        <taxon>Ostariophysi</taxon>
        <taxon>Cypriniformes</taxon>
        <taxon>Cyprinidae</taxon>
        <taxon>Labeoninae</taxon>
        <taxon>Labeonini</taxon>
        <taxon>Cirrhinus</taxon>
    </lineage>
</organism>
<reference evidence="2 3" key="1">
    <citation type="submission" date="2024-05" db="EMBL/GenBank/DDBJ databases">
        <title>Genome sequencing and assembly of Indian major carp, Cirrhinus mrigala (Hamilton, 1822).</title>
        <authorList>
            <person name="Mohindra V."/>
            <person name="Chowdhury L.M."/>
            <person name="Lal K."/>
            <person name="Jena J.K."/>
        </authorList>
    </citation>
    <scope>NUCLEOTIDE SEQUENCE [LARGE SCALE GENOMIC DNA]</scope>
    <source>
        <strain evidence="2">CM1030</strain>
        <tissue evidence="2">Blood</tissue>
    </source>
</reference>
<dbReference type="Proteomes" id="UP001529510">
    <property type="component" value="Unassembled WGS sequence"/>
</dbReference>
<sequence>GVQFSRPAAKLSRQSQHHHPATALQQRCLLGRHKSTSPSSLKIQNLGILADAFHLSLPWLSVIVALRTFEDPRAV</sequence>